<keyword evidence="3" id="KW-0479">Metal-binding</keyword>
<reference evidence="9" key="1">
    <citation type="submission" date="2007-10" db="EMBL/GenBank/DDBJ databases">
        <title>Complete sequence of chromosome of Desulforudis audaxviator MP104C.</title>
        <authorList>
            <person name="Copeland A."/>
            <person name="Lucas S."/>
            <person name="Lapidus A."/>
            <person name="Barry K."/>
            <person name="Glavina del Rio T."/>
            <person name="Dalin E."/>
            <person name="Tice H."/>
            <person name="Bruce D."/>
            <person name="Pitluck S."/>
            <person name="Lowry S.R."/>
            <person name="Larimer F."/>
            <person name="Land M.L."/>
            <person name="Hauser L."/>
            <person name="Kyrpides N."/>
            <person name="Ivanova N.N."/>
            <person name="Richardson P."/>
        </authorList>
    </citation>
    <scope>NUCLEOTIDE SEQUENCE [LARGE SCALE GENOMIC DNA]</scope>
    <source>
        <strain evidence="9">MP104C</strain>
    </source>
</reference>
<evidence type="ECO:0000313" key="9">
    <source>
        <dbReference type="Proteomes" id="UP000008544"/>
    </source>
</evidence>
<dbReference type="GO" id="GO:0051539">
    <property type="term" value="F:4 iron, 4 sulfur cluster binding"/>
    <property type="evidence" value="ECO:0007669"/>
    <property type="project" value="UniProtKB-KW"/>
</dbReference>
<accession>B1I426</accession>
<dbReference type="EMBL" id="CP000860">
    <property type="protein sequence ID" value="ACA59765.1"/>
    <property type="molecule type" value="Genomic_DNA"/>
</dbReference>
<dbReference type="Pfam" id="PF05681">
    <property type="entry name" value="Fumerase"/>
    <property type="match status" value="1"/>
</dbReference>
<keyword evidence="5" id="KW-0411">Iron-sulfur</keyword>
<comment type="similarity">
    <text evidence="1">Belongs to the class-I fumarase family.</text>
</comment>
<organism evidence="8 9">
    <name type="scientific">Desulforudis audaxviator (strain MP104C)</name>
    <dbReference type="NCBI Taxonomy" id="477974"/>
    <lineage>
        <taxon>Bacteria</taxon>
        <taxon>Bacillati</taxon>
        <taxon>Bacillota</taxon>
        <taxon>Clostridia</taxon>
        <taxon>Thermoanaerobacterales</taxon>
        <taxon>Candidatus Desulforudaceae</taxon>
        <taxon>Candidatus Desulforudis</taxon>
    </lineage>
</organism>
<evidence type="ECO:0000256" key="5">
    <source>
        <dbReference type="ARBA" id="ARBA00023014"/>
    </source>
</evidence>
<evidence type="ECO:0000256" key="6">
    <source>
        <dbReference type="ARBA" id="ARBA00023239"/>
    </source>
</evidence>
<keyword evidence="2" id="KW-0004">4Fe-4S</keyword>
<evidence type="ECO:0000313" key="8">
    <source>
        <dbReference type="EMBL" id="ACA59765.1"/>
    </source>
</evidence>
<dbReference type="KEGG" id="dau:Daud_1254"/>
<dbReference type="NCBIfam" id="NF004885">
    <property type="entry name" value="PRK06246.1"/>
    <property type="match status" value="1"/>
</dbReference>
<dbReference type="HOGENOM" id="CLU_041245_0_0_9"/>
<reference evidence="8 9" key="2">
    <citation type="journal article" date="2008" name="Science">
        <title>Environmental genomics reveals a single-species ecosystem deep within Earth.</title>
        <authorList>
            <person name="Chivian D."/>
            <person name="Brodie E.L."/>
            <person name="Alm E.J."/>
            <person name="Culley D.E."/>
            <person name="Dehal P.S."/>
            <person name="Desantis T.Z."/>
            <person name="Gihring T.M."/>
            <person name="Lapidus A."/>
            <person name="Lin L.H."/>
            <person name="Lowry S.R."/>
            <person name="Moser D.P."/>
            <person name="Richardson P.M."/>
            <person name="Southam G."/>
            <person name="Wanger G."/>
            <person name="Pratt L.M."/>
            <person name="Andersen G.L."/>
            <person name="Hazen T.C."/>
            <person name="Brockman F.J."/>
            <person name="Arkin A.P."/>
            <person name="Onstott T.C."/>
        </authorList>
    </citation>
    <scope>NUCLEOTIDE SEQUENCE [LARGE SCALE GENOMIC DNA]</scope>
    <source>
        <strain evidence="8 9">MP104C</strain>
    </source>
</reference>
<evidence type="ECO:0000256" key="3">
    <source>
        <dbReference type="ARBA" id="ARBA00022723"/>
    </source>
</evidence>
<name>B1I426_DESAP</name>
<evidence type="ECO:0000256" key="4">
    <source>
        <dbReference type="ARBA" id="ARBA00023004"/>
    </source>
</evidence>
<dbReference type="Proteomes" id="UP000008544">
    <property type="component" value="Chromosome"/>
</dbReference>
<protein>
    <submittedName>
        <fullName evidence="8">Hydro-lyase, Fe-S type, tartrate/fumarate subfamily, alpha subunit</fullName>
    </submittedName>
</protein>
<dbReference type="PANTHER" id="PTHR30389:SF17">
    <property type="entry name" value="L(+)-TARTRATE DEHYDRATASE SUBUNIT ALPHA-RELATED"/>
    <property type="match status" value="1"/>
</dbReference>
<dbReference type="AlphaFoldDB" id="B1I426"/>
<dbReference type="eggNOG" id="COG1951">
    <property type="taxonomic scope" value="Bacteria"/>
</dbReference>
<evidence type="ECO:0000259" key="7">
    <source>
        <dbReference type="Pfam" id="PF05681"/>
    </source>
</evidence>
<dbReference type="STRING" id="477974.Daud_1254"/>
<dbReference type="GO" id="GO:0046872">
    <property type="term" value="F:metal ion binding"/>
    <property type="evidence" value="ECO:0007669"/>
    <property type="project" value="UniProtKB-KW"/>
</dbReference>
<keyword evidence="9" id="KW-1185">Reference proteome</keyword>
<evidence type="ECO:0000256" key="2">
    <source>
        <dbReference type="ARBA" id="ARBA00022485"/>
    </source>
</evidence>
<dbReference type="PANTHER" id="PTHR30389">
    <property type="entry name" value="FUMARATE HYDRATASE-RELATED"/>
    <property type="match status" value="1"/>
</dbReference>
<dbReference type="InterPro" id="IPR004646">
    <property type="entry name" value="Fe-S_hydro-lyase_TtdA-typ_cat"/>
</dbReference>
<gene>
    <name evidence="8" type="ordered locus">Daud_1254</name>
</gene>
<keyword evidence="6 8" id="KW-0456">Lyase</keyword>
<dbReference type="OrthoDB" id="9798978at2"/>
<sequence>MSSIPNSQIKKDVLVRTLDCEKVVEATSRLCREANYVLEPDVVAALEGARQEEVSPTGKDVLGQLLENARIAVREEIPLCQDTGIAVVFVEVGQDLRIVGGSLEEAVVRGVREGYEQGYLRKSVVADPLNRVNTGDNSPPVIHWRLVPGDRLKISVMPKGAGSENMSALKMLKPAEGLDGVKRFILETVSSAGPNPCPPLVVGVGLGGTMEKAALLAKEALLRPLGTRNPVAELAELEENLRVFLNELGIGPMGLGGRVTVLAVHLSTYPTHIAMLPVAVNLNCHAVRHKTAVL</sequence>
<dbReference type="InterPro" id="IPR051208">
    <property type="entry name" value="Class-I_Fumarase/Tartrate_DH"/>
</dbReference>
<feature type="domain" description="Fe-S hydro-lyase tartrate dehydratase alpha-type catalytic" evidence="7">
    <location>
        <begin position="25"/>
        <end position="292"/>
    </location>
</feature>
<dbReference type="GO" id="GO:0016829">
    <property type="term" value="F:lyase activity"/>
    <property type="evidence" value="ECO:0007669"/>
    <property type="project" value="UniProtKB-KW"/>
</dbReference>
<proteinExistence type="inferred from homology"/>
<dbReference type="NCBIfam" id="TIGR00722">
    <property type="entry name" value="ttdA_fumA_fumB"/>
    <property type="match status" value="1"/>
</dbReference>
<evidence type="ECO:0000256" key="1">
    <source>
        <dbReference type="ARBA" id="ARBA00008876"/>
    </source>
</evidence>
<keyword evidence="4" id="KW-0408">Iron</keyword>